<keyword evidence="1" id="KW-0677">Repeat</keyword>
<dbReference type="InterPro" id="IPR044974">
    <property type="entry name" value="Disease_R_plants"/>
</dbReference>
<evidence type="ECO:0000256" key="2">
    <source>
        <dbReference type="ARBA" id="ARBA00022741"/>
    </source>
</evidence>
<dbReference type="InterPro" id="IPR002182">
    <property type="entry name" value="NB-ARC"/>
</dbReference>
<dbReference type="InterPro" id="IPR042197">
    <property type="entry name" value="Apaf_helical"/>
</dbReference>
<dbReference type="Gene3D" id="1.10.10.10">
    <property type="entry name" value="Winged helix-like DNA-binding domain superfamily/Winged helix DNA-binding domain"/>
    <property type="match status" value="1"/>
</dbReference>
<dbReference type="PANTHER" id="PTHR23155:SF1185">
    <property type="entry name" value="DISEASE RESISTANCE RPP8-LIKE PROTEIN 3-RELATED"/>
    <property type="match status" value="1"/>
</dbReference>
<evidence type="ECO:0000313" key="8">
    <source>
        <dbReference type="EMBL" id="PPS18876.1"/>
    </source>
</evidence>
<dbReference type="SUPFAM" id="SSF52058">
    <property type="entry name" value="L domain-like"/>
    <property type="match status" value="1"/>
</dbReference>
<dbReference type="Pfam" id="PF18052">
    <property type="entry name" value="Rx_N"/>
    <property type="match status" value="1"/>
</dbReference>
<dbReference type="Proteomes" id="UP000239757">
    <property type="component" value="Unassembled WGS sequence"/>
</dbReference>
<keyword evidence="4" id="KW-0175">Coiled coil</keyword>
<dbReference type="Gene3D" id="1.10.8.430">
    <property type="entry name" value="Helical domain of apoptotic protease-activating factors"/>
    <property type="match status" value="1"/>
</dbReference>
<dbReference type="PANTHER" id="PTHR23155">
    <property type="entry name" value="DISEASE RESISTANCE PROTEIN RP"/>
    <property type="match status" value="1"/>
</dbReference>
<dbReference type="InterPro" id="IPR032675">
    <property type="entry name" value="LRR_dom_sf"/>
</dbReference>
<dbReference type="GO" id="GO:0043531">
    <property type="term" value="F:ADP binding"/>
    <property type="evidence" value="ECO:0007669"/>
    <property type="project" value="InterPro"/>
</dbReference>
<dbReference type="InterPro" id="IPR038005">
    <property type="entry name" value="RX-like_CC"/>
</dbReference>
<protein>
    <recommendedName>
        <fullName evidence="10">NB-ARC domain-containing protein</fullName>
    </recommendedName>
</protein>
<feature type="domain" description="Disease resistance protein winged helix" evidence="7">
    <location>
        <begin position="431"/>
        <end position="487"/>
    </location>
</feature>
<name>A0A2P5YTF8_GOSBA</name>
<evidence type="ECO:0000256" key="4">
    <source>
        <dbReference type="SAM" id="Coils"/>
    </source>
</evidence>
<dbReference type="FunFam" id="1.10.10.10:FF:000322">
    <property type="entry name" value="Probable disease resistance protein At1g63360"/>
    <property type="match status" value="1"/>
</dbReference>
<feature type="domain" description="NB-ARC" evidence="5">
    <location>
        <begin position="168"/>
        <end position="337"/>
    </location>
</feature>
<evidence type="ECO:0000256" key="1">
    <source>
        <dbReference type="ARBA" id="ARBA00022737"/>
    </source>
</evidence>
<evidence type="ECO:0000259" key="5">
    <source>
        <dbReference type="Pfam" id="PF00931"/>
    </source>
</evidence>
<evidence type="ECO:0000313" key="9">
    <source>
        <dbReference type="Proteomes" id="UP000239757"/>
    </source>
</evidence>
<dbReference type="InterPro" id="IPR036388">
    <property type="entry name" value="WH-like_DNA-bd_sf"/>
</dbReference>
<dbReference type="AlphaFoldDB" id="A0A2P5YTF8"/>
<dbReference type="Gene3D" id="3.80.10.10">
    <property type="entry name" value="Ribonuclease Inhibitor"/>
    <property type="match status" value="1"/>
</dbReference>
<reference evidence="8 9" key="1">
    <citation type="submission" date="2015-01" db="EMBL/GenBank/DDBJ databases">
        <title>Genome of allotetraploid Gossypium barbadense reveals genomic plasticity and fiber elongation in cotton evolution.</title>
        <authorList>
            <person name="Chen X."/>
            <person name="Liu X."/>
            <person name="Zhao B."/>
            <person name="Zheng H."/>
            <person name="Hu Y."/>
            <person name="Lu G."/>
            <person name="Yang C."/>
            <person name="Chen J."/>
            <person name="Shan C."/>
            <person name="Zhang L."/>
            <person name="Zhou Y."/>
            <person name="Wang L."/>
            <person name="Guo W."/>
            <person name="Bai Y."/>
            <person name="Ruan J."/>
            <person name="Shangguan X."/>
            <person name="Mao Y."/>
            <person name="Jiang J."/>
            <person name="Zhu Y."/>
            <person name="Lei J."/>
            <person name="Kang H."/>
            <person name="Chen S."/>
            <person name="He X."/>
            <person name="Wang R."/>
            <person name="Wang Y."/>
            <person name="Chen J."/>
            <person name="Wang L."/>
            <person name="Yu S."/>
            <person name="Wang B."/>
            <person name="Wei J."/>
            <person name="Song S."/>
            <person name="Lu X."/>
            <person name="Gao Z."/>
            <person name="Gu W."/>
            <person name="Deng X."/>
            <person name="Ma D."/>
            <person name="Wang S."/>
            <person name="Liang W."/>
            <person name="Fang L."/>
            <person name="Cai C."/>
            <person name="Zhu X."/>
            <person name="Zhou B."/>
            <person name="Zhang Y."/>
            <person name="Chen Z."/>
            <person name="Xu S."/>
            <person name="Zhu R."/>
            <person name="Wang S."/>
            <person name="Zhang T."/>
            <person name="Zhao G."/>
        </authorList>
    </citation>
    <scope>NUCLEOTIDE SEQUENCE [LARGE SCALE GENOMIC DNA]</scope>
    <source>
        <strain evidence="9">cv. Xinhai21</strain>
        <tissue evidence="8">Leaf</tissue>
    </source>
</reference>
<dbReference type="SUPFAM" id="SSF52540">
    <property type="entry name" value="P-loop containing nucleoside triphosphate hydrolases"/>
    <property type="match status" value="1"/>
</dbReference>
<organism evidence="8 9">
    <name type="scientific">Gossypium barbadense</name>
    <name type="common">Sea Island cotton</name>
    <name type="synonym">Hibiscus barbadensis</name>
    <dbReference type="NCBI Taxonomy" id="3634"/>
    <lineage>
        <taxon>Eukaryota</taxon>
        <taxon>Viridiplantae</taxon>
        <taxon>Streptophyta</taxon>
        <taxon>Embryophyta</taxon>
        <taxon>Tracheophyta</taxon>
        <taxon>Spermatophyta</taxon>
        <taxon>Magnoliopsida</taxon>
        <taxon>eudicotyledons</taxon>
        <taxon>Gunneridae</taxon>
        <taxon>Pentapetalae</taxon>
        <taxon>rosids</taxon>
        <taxon>malvids</taxon>
        <taxon>Malvales</taxon>
        <taxon>Malvaceae</taxon>
        <taxon>Malvoideae</taxon>
        <taxon>Gossypium</taxon>
    </lineage>
</organism>
<evidence type="ECO:0000259" key="6">
    <source>
        <dbReference type="Pfam" id="PF18052"/>
    </source>
</evidence>
<gene>
    <name evidence="8" type="ORF">GOBAR_AA01680</name>
</gene>
<dbReference type="FunFam" id="1.10.8.430:FF:000003">
    <property type="entry name" value="Probable disease resistance protein At5g66910"/>
    <property type="match status" value="1"/>
</dbReference>
<accession>A0A2P5YTF8</accession>
<dbReference type="Gene3D" id="3.40.50.300">
    <property type="entry name" value="P-loop containing nucleotide triphosphate hydrolases"/>
    <property type="match status" value="1"/>
</dbReference>
<evidence type="ECO:0000256" key="3">
    <source>
        <dbReference type="ARBA" id="ARBA00022821"/>
    </source>
</evidence>
<dbReference type="CDD" id="cd14798">
    <property type="entry name" value="RX-CC_like"/>
    <property type="match status" value="1"/>
</dbReference>
<feature type="coiled-coil region" evidence="4">
    <location>
        <begin position="24"/>
        <end position="51"/>
    </location>
</feature>
<keyword evidence="3" id="KW-0611">Plant defense</keyword>
<dbReference type="InterPro" id="IPR041118">
    <property type="entry name" value="Rx_N"/>
</dbReference>
<feature type="domain" description="Disease resistance N-terminal" evidence="6">
    <location>
        <begin position="6"/>
        <end position="87"/>
    </location>
</feature>
<evidence type="ECO:0008006" key="10">
    <source>
        <dbReference type="Google" id="ProtNLM"/>
    </source>
</evidence>
<dbReference type="InterPro" id="IPR027417">
    <property type="entry name" value="P-loop_NTPase"/>
</dbReference>
<evidence type="ECO:0000259" key="7">
    <source>
        <dbReference type="Pfam" id="PF23559"/>
    </source>
</evidence>
<dbReference type="Pfam" id="PF00931">
    <property type="entry name" value="NB-ARC"/>
    <property type="match status" value="1"/>
</dbReference>
<sequence length="762" mass="88030">MAGAIVFLAVERISDLLIHEAVFLKDVKDQVESLKAELKRMECFLKDADRNPDEDERFRNRVSEIRDLAYDAEDVIESFILECAHQGGFQGIVKRFTSIFTKPFHLHKTGVQVKAIQIKLKNISKSLPAYEISGEGEGSSSISRVQQQLRRTFSHVEEENVISLGVSIKDVLAQLMTEDDRPHAVVSIVGMGGIGKTTLARTVYKHIDVRRHFDCLAWVSIAQQCKPREVLLDVLMKVQHERASIDNLNENQLVKRLSNVLKEKQYLIVFDDIWRSEDWDILKPAFPRGKKGSKFLFTTRNKNVALVADPCNSPIELPFLTDDESWKLFRSKAFPRNKIGSHACLEEFEKFGRQMVKKCGGLPLAIVVLGGLLATKHSLVQWEMVHRNIFNGHLRGFQHDHQYRAVHGILALSYYDLPYHLKPCFLYLSHYPEDWEISKKELIQLWIAEGFIPPSLESSEILMEDIGEQFLEELINRSLVQVVKRDYTGINGLMYRESKRGEILGNCSPPLTELNVTLAEFMLRRIAIPPSKRHVSLKGEHLKLRSLLLFQNAELIKLHISECKNFKFLRVLNLVRRDVDKWHVSSEIDLELLPQCHHLSKLELRGEIKEDLCPSHHVSKFLPPNIVKLALCSSKMIHDPMGVLKNLPCLRILRLRDNAYVGTKMICSIHGFPQLDSLEMISLRELKEWEIEKCAMSRLRSLHLNDIYNLKMIPERLRYIITLQELKLTDMRRSLEEKIQVKNETKGEDFYKVRHIPSIQIR</sequence>
<dbReference type="PRINTS" id="PR00364">
    <property type="entry name" value="DISEASERSIST"/>
</dbReference>
<dbReference type="GO" id="GO:0098542">
    <property type="term" value="P:defense response to other organism"/>
    <property type="evidence" value="ECO:0007669"/>
    <property type="project" value="TreeGrafter"/>
</dbReference>
<dbReference type="Gene3D" id="1.20.5.4130">
    <property type="match status" value="1"/>
</dbReference>
<dbReference type="OrthoDB" id="646178at2759"/>
<dbReference type="Pfam" id="PF23559">
    <property type="entry name" value="WHD_DRP"/>
    <property type="match status" value="1"/>
</dbReference>
<proteinExistence type="predicted"/>
<dbReference type="EMBL" id="KZ662803">
    <property type="protein sequence ID" value="PPS18876.1"/>
    <property type="molecule type" value="Genomic_DNA"/>
</dbReference>
<keyword evidence="2" id="KW-0547">Nucleotide-binding</keyword>
<dbReference type="FunFam" id="3.40.50.300:FF:001091">
    <property type="entry name" value="Probable disease resistance protein At1g61300"/>
    <property type="match status" value="1"/>
</dbReference>
<dbReference type="InterPro" id="IPR058922">
    <property type="entry name" value="WHD_DRP"/>
</dbReference>